<dbReference type="PROSITE" id="PS50977">
    <property type="entry name" value="HTH_TETR_2"/>
    <property type="match status" value="1"/>
</dbReference>
<dbReference type="Pfam" id="PF22604">
    <property type="entry name" value="TetR_HI_0893_C"/>
    <property type="match status" value="1"/>
</dbReference>
<evidence type="ECO:0000313" key="5">
    <source>
        <dbReference type="Proteomes" id="UP001200642"/>
    </source>
</evidence>
<dbReference type="SUPFAM" id="SSF48498">
    <property type="entry name" value="Tetracyclin repressor-like, C-terminal domain"/>
    <property type="match status" value="1"/>
</dbReference>
<comment type="caution">
    <text evidence="4">The sequence shown here is derived from an EMBL/GenBank/DDBJ whole genome shotgun (WGS) entry which is preliminary data.</text>
</comment>
<proteinExistence type="predicted"/>
<dbReference type="RefSeq" id="WP_317903862.1">
    <property type="nucleotide sequence ID" value="NZ_JAIRBC010000042.1"/>
</dbReference>
<feature type="DNA-binding region" description="H-T-H motif" evidence="2">
    <location>
        <begin position="54"/>
        <end position="73"/>
    </location>
</feature>
<evidence type="ECO:0000256" key="1">
    <source>
        <dbReference type="ARBA" id="ARBA00023125"/>
    </source>
</evidence>
<keyword evidence="5" id="KW-1185">Reference proteome</keyword>
<sequence length="217" mass="25135">MAELNTPSKIIKLVNLKFLHTFVPNEHSLGMSKKEKILRTALELIVKQGIQETPMSQISKVSGVAMGTIYHHFKSKNEIVNAIYIFLKQEMGNALLQEKNKSTDYKSMFFQFWSNLFEFYRRNEQAFKFLQTFSQSPLISSEAKNDGLQYYNPIIRFFQEGLQNKNLKPIDLVLLTETIHGNIISLVQIHFQQTITVNEQIIDQAINMSWNSVANKK</sequence>
<dbReference type="Pfam" id="PF00440">
    <property type="entry name" value="TetR_N"/>
    <property type="match status" value="1"/>
</dbReference>
<feature type="domain" description="HTH tetR-type" evidence="3">
    <location>
        <begin position="31"/>
        <end position="91"/>
    </location>
</feature>
<evidence type="ECO:0000256" key="2">
    <source>
        <dbReference type="PROSITE-ProRule" id="PRU00335"/>
    </source>
</evidence>
<dbReference type="Gene3D" id="1.10.357.10">
    <property type="entry name" value="Tetracycline Repressor, domain 2"/>
    <property type="match status" value="1"/>
</dbReference>
<dbReference type="InterPro" id="IPR054422">
    <property type="entry name" value="TetR-like_HI_0893_C"/>
</dbReference>
<gene>
    <name evidence="4" type="ORF">K8352_18330</name>
</gene>
<dbReference type="AlphaFoldDB" id="A0AAE3EZY2"/>
<dbReference type="InterPro" id="IPR050624">
    <property type="entry name" value="HTH-type_Tx_Regulator"/>
</dbReference>
<accession>A0AAE3EZY2</accession>
<name>A0AAE3EZY2_9FLAO</name>
<dbReference type="PRINTS" id="PR00455">
    <property type="entry name" value="HTHTETR"/>
</dbReference>
<dbReference type="PANTHER" id="PTHR43479:SF11">
    <property type="entry name" value="ACREF_ENVCD OPERON REPRESSOR-RELATED"/>
    <property type="match status" value="1"/>
</dbReference>
<organism evidence="4 5">
    <name type="scientific">Cerina litoralis</name>
    <dbReference type="NCBI Taxonomy" id="2874477"/>
    <lineage>
        <taxon>Bacteria</taxon>
        <taxon>Pseudomonadati</taxon>
        <taxon>Bacteroidota</taxon>
        <taxon>Flavobacteriia</taxon>
        <taxon>Flavobacteriales</taxon>
        <taxon>Flavobacteriaceae</taxon>
        <taxon>Cerina</taxon>
    </lineage>
</organism>
<reference evidence="4" key="1">
    <citation type="submission" date="2023-02" db="EMBL/GenBank/DDBJ databases">
        <title>Genome of Flavobacteriaceae gen. nov. sp. strain F89.</title>
        <authorList>
            <person name="Wang Y."/>
        </authorList>
    </citation>
    <scope>NUCLEOTIDE SEQUENCE</scope>
    <source>
        <strain evidence="4">F89</strain>
    </source>
</reference>
<evidence type="ECO:0000259" key="3">
    <source>
        <dbReference type="PROSITE" id="PS50977"/>
    </source>
</evidence>
<dbReference type="PANTHER" id="PTHR43479">
    <property type="entry name" value="ACREF/ENVCD OPERON REPRESSOR-RELATED"/>
    <property type="match status" value="1"/>
</dbReference>
<dbReference type="InterPro" id="IPR001647">
    <property type="entry name" value="HTH_TetR"/>
</dbReference>
<evidence type="ECO:0000313" key="4">
    <source>
        <dbReference type="EMBL" id="MCG2462726.1"/>
    </source>
</evidence>
<dbReference type="InterPro" id="IPR036271">
    <property type="entry name" value="Tet_transcr_reg_TetR-rel_C_sf"/>
</dbReference>
<protein>
    <submittedName>
        <fullName evidence="4">TetR/AcrR family transcriptional regulator</fullName>
    </submittedName>
</protein>
<dbReference type="EMBL" id="JAIRBC010000042">
    <property type="protein sequence ID" value="MCG2462726.1"/>
    <property type="molecule type" value="Genomic_DNA"/>
</dbReference>
<dbReference type="InterPro" id="IPR009057">
    <property type="entry name" value="Homeodomain-like_sf"/>
</dbReference>
<dbReference type="Proteomes" id="UP001200642">
    <property type="component" value="Unassembled WGS sequence"/>
</dbReference>
<dbReference type="SUPFAM" id="SSF46689">
    <property type="entry name" value="Homeodomain-like"/>
    <property type="match status" value="1"/>
</dbReference>
<keyword evidence="1 2" id="KW-0238">DNA-binding</keyword>
<dbReference type="GO" id="GO:0003677">
    <property type="term" value="F:DNA binding"/>
    <property type="evidence" value="ECO:0007669"/>
    <property type="project" value="UniProtKB-UniRule"/>
</dbReference>